<keyword evidence="1" id="KW-0732">Signal</keyword>
<dbReference type="OrthoDB" id="9851227at2"/>
<reference evidence="2 3" key="1">
    <citation type="submission" date="2019-05" db="EMBL/GenBank/DDBJ databases">
        <title>Hymenobacter edaphi sp. nov., isolated from abandoned arsenic-contaminated farmland soil.</title>
        <authorList>
            <person name="Nie L."/>
        </authorList>
    </citation>
    <scope>NUCLEOTIDE SEQUENCE [LARGE SCALE GENOMIC DNA]</scope>
    <source>
        <strain evidence="2 3">1-3-3-8</strain>
    </source>
</reference>
<organism evidence="2 3">
    <name type="scientific">Hymenobacter jeollabukensis</name>
    <dbReference type="NCBI Taxonomy" id="2025313"/>
    <lineage>
        <taxon>Bacteria</taxon>
        <taxon>Pseudomonadati</taxon>
        <taxon>Bacteroidota</taxon>
        <taxon>Cytophagia</taxon>
        <taxon>Cytophagales</taxon>
        <taxon>Hymenobacteraceae</taxon>
        <taxon>Hymenobacter</taxon>
    </lineage>
</organism>
<protein>
    <recommendedName>
        <fullName evidence="4">TonB-dependent receptor plug domain-containing protein</fullName>
    </recommendedName>
</protein>
<accession>A0A5R8WWM3</accession>
<evidence type="ECO:0000313" key="3">
    <source>
        <dbReference type="Proteomes" id="UP000305517"/>
    </source>
</evidence>
<comment type="caution">
    <text evidence="2">The sequence shown here is derived from an EMBL/GenBank/DDBJ whole genome shotgun (WGS) entry which is preliminary data.</text>
</comment>
<evidence type="ECO:0000313" key="2">
    <source>
        <dbReference type="EMBL" id="TLM96632.1"/>
    </source>
</evidence>
<dbReference type="AlphaFoldDB" id="A0A5R8WWM3"/>
<feature type="signal peptide" evidence="1">
    <location>
        <begin position="1"/>
        <end position="18"/>
    </location>
</feature>
<feature type="chain" id="PRO_5024377703" description="TonB-dependent receptor plug domain-containing protein" evidence="1">
    <location>
        <begin position="19"/>
        <end position="116"/>
    </location>
</feature>
<dbReference type="RefSeq" id="WP_138074888.1">
    <property type="nucleotide sequence ID" value="NZ_VAJM01000001.1"/>
</dbReference>
<name>A0A5R8WWM3_9BACT</name>
<evidence type="ECO:0000256" key="1">
    <source>
        <dbReference type="SAM" id="SignalP"/>
    </source>
</evidence>
<dbReference type="Proteomes" id="UP000305517">
    <property type="component" value="Unassembled WGS sequence"/>
</dbReference>
<proteinExistence type="predicted"/>
<gene>
    <name evidence="2" type="ORF">FDY95_01150</name>
</gene>
<keyword evidence="3" id="KW-1185">Reference proteome</keyword>
<evidence type="ECO:0008006" key="4">
    <source>
        <dbReference type="Google" id="ProtNLM"/>
    </source>
</evidence>
<sequence>MKRLLLLGLLLAAVPGFAQFTRLPAEAPEVFPVDVRRVPADAVWGLTTPLHQPRRGPLLVVDGHALPDSADLPLPDDIIGLRELEPGEAVRRYGQRASRGALLIETAKRNRWLKRP</sequence>
<dbReference type="EMBL" id="VAJM01000001">
    <property type="protein sequence ID" value="TLM96632.1"/>
    <property type="molecule type" value="Genomic_DNA"/>
</dbReference>